<dbReference type="Gene3D" id="2.40.128.580">
    <property type="entry name" value="GXWXG domain"/>
    <property type="match status" value="1"/>
</dbReference>
<organism evidence="1 2">
    <name type="scientific">Aspergillus eucalypticola (strain CBS 122712 / IBT 29274)</name>
    <dbReference type="NCBI Taxonomy" id="1448314"/>
    <lineage>
        <taxon>Eukaryota</taxon>
        <taxon>Fungi</taxon>
        <taxon>Dikarya</taxon>
        <taxon>Ascomycota</taxon>
        <taxon>Pezizomycotina</taxon>
        <taxon>Eurotiomycetes</taxon>
        <taxon>Eurotiomycetidae</taxon>
        <taxon>Eurotiales</taxon>
        <taxon>Aspergillaceae</taxon>
        <taxon>Aspergillus</taxon>
        <taxon>Aspergillus subgen. Circumdati</taxon>
    </lineage>
</organism>
<evidence type="ECO:0000313" key="2">
    <source>
        <dbReference type="Proteomes" id="UP000246171"/>
    </source>
</evidence>
<dbReference type="GeneID" id="37050055"/>
<gene>
    <name evidence="1" type="ORF">BO83DRAFT_327519</name>
</gene>
<accession>A0A317UKP3</accession>
<dbReference type="EMBL" id="MSFU01000069">
    <property type="protein sequence ID" value="PWY61676.1"/>
    <property type="molecule type" value="Genomic_DNA"/>
</dbReference>
<sequence length="55" mass="6757">LSEITYHSIYFIVIIYNNYPRVDYLYYVNKHIITGVHWSKKEDKAGVLYFYLTKY</sequence>
<dbReference type="Proteomes" id="UP000246171">
    <property type="component" value="Unassembled WGS sequence"/>
</dbReference>
<reference evidence="1" key="1">
    <citation type="submission" date="2016-12" db="EMBL/GenBank/DDBJ databases">
        <title>The genomes of Aspergillus section Nigri reveals drivers in fungal speciation.</title>
        <authorList>
            <consortium name="DOE Joint Genome Institute"/>
            <person name="Vesth T.C."/>
            <person name="Nybo J."/>
            <person name="Theobald S."/>
            <person name="Brandl J."/>
            <person name="Frisvad J.C."/>
            <person name="Nielsen K.F."/>
            <person name="Lyhne E.K."/>
            <person name="Kogle M.E."/>
            <person name="Kuo A."/>
            <person name="Riley R."/>
            <person name="Clum A."/>
            <person name="Nolan M."/>
            <person name="Lipzen A."/>
            <person name="Salamov A."/>
            <person name="Henrissat B."/>
            <person name="Wiebenga A."/>
            <person name="De vries R.P."/>
            <person name="Grigoriev I.V."/>
            <person name="Mortensen U.H."/>
            <person name="Andersen M.R."/>
            <person name="Baker S.E."/>
        </authorList>
    </citation>
    <scope>NUCLEOTIDE SEQUENCE</scope>
    <source>
        <strain evidence="1">CBS 122712</strain>
    </source>
</reference>
<evidence type="ECO:0000313" key="1">
    <source>
        <dbReference type="EMBL" id="PWY61676.1"/>
    </source>
</evidence>
<name>A0A317UKP3_ASPEC</name>
<keyword evidence="2" id="KW-1185">Reference proteome</keyword>
<protein>
    <submittedName>
        <fullName evidence="1">Uncharacterized protein</fullName>
    </submittedName>
</protein>
<dbReference type="RefSeq" id="XP_025381774.1">
    <property type="nucleotide sequence ID" value="XM_025528093.1"/>
</dbReference>
<dbReference type="OrthoDB" id="2213372at2759"/>
<dbReference type="AlphaFoldDB" id="A0A317UKP3"/>
<feature type="non-terminal residue" evidence="1">
    <location>
        <position position="1"/>
    </location>
</feature>
<dbReference type="VEuPathDB" id="FungiDB:BO83DRAFT_327519"/>
<proteinExistence type="predicted"/>
<comment type="caution">
    <text evidence="1">The sequence shown here is derived from an EMBL/GenBank/DDBJ whole genome shotgun (WGS) entry which is preliminary data.</text>
</comment>